<organism evidence="1 2">
    <name type="scientific">Ajellomyces capsulatus</name>
    <name type="common">Darling's disease fungus</name>
    <name type="synonym">Histoplasma capsulatum</name>
    <dbReference type="NCBI Taxonomy" id="5037"/>
    <lineage>
        <taxon>Eukaryota</taxon>
        <taxon>Fungi</taxon>
        <taxon>Dikarya</taxon>
        <taxon>Ascomycota</taxon>
        <taxon>Pezizomycotina</taxon>
        <taxon>Eurotiomycetes</taxon>
        <taxon>Eurotiomycetidae</taxon>
        <taxon>Onygenales</taxon>
        <taxon>Ajellomycetaceae</taxon>
        <taxon>Histoplasma</taxon>
    </lineage>
</organism>
<dbReference type="VEuPathDB" id="FungiDB:I7I52_01221"/>
<comment type="caution">
    <text evidence="1">The sequence shown here is derived from an EMBL/GenBank/DDBJ whole genome shotgun (WGS) entry which is preliminary data.</text>
</comment>
<reference evidence="1 2" key="1">
    <citation type="submission" date="2021-01" db="EMBL/GenBank/DDBJ databases">
        <title>Chromosome-level genome assembly of a human fungal pathogen reveals clustering of transcriptionally co-regulated genes.</title>
        <authorList>
            <person name="Voorhies M."/>
            <person name="Cohen S."/>
            <person name="Shea T.P."/>
            <person name="Petrus S."/>
            <person name="Munoz J.F."/>
            <person name="Poplawski S."/>
            <person name="Goldman W.E."/>
            <person name="Michael T."/>
            <person name="Cuomo C.A."/>
            <person name="Sil A."/>
            <person name="Beyhan S."/>
        </authorList>
    </citation>
    <scope>NUCLEOTIDE SEQUENCE [LARGE SCALE GENOMIC DNA]</scope>
    <source>
        <strain evidence="1 2">G184AR</strain>
    </source>
</reference>
<dbReference type="AlphaFoldDB" id="A0A8H8D6Y8"/>
<accession>A0A8H8D6Y8</accession>
<dbReference type="OrthoDB" id="5064119at2759"/>
<evidence type="ECO:0000313" key="1">
    <source>
        <dbReference type="EMBL" id="KAG5303274.1"/>
    </source>
</evidence>
<protein>
    <submittedName>
        <fullName evidence="1">Uncharacterized protein</fullName>
    </submittedName>
</protein>
<name>A0A8H8D6Y8_AJECA</name>
<evidence type="ECO:0000313" key="2">
    <source>
        <dbReference type="Proteomes" id="UP000670092"/>
    </source>
</evidence>
<sequence length="194" mass="22337">MLCMIFPHTLYHPEQNFQARFIVMPTQSGLINTTPLAIQYDRVLQDPYEDSTIGLWDSLLNVYFDANSWIVTPQKPQETNTRPNFVIERLWENNTFIKVIVVEAKPQQQTMEQDHQTDEQLLSYSLNALHTGQQKGQRKIYALRVVGVYIMTYMVSINQPSLTPMVSDYMDSKQHAAAIVQIFDTIKAADVLVP</sequence>
<gene>
    <name evidence="1" type="ORF">I7I52_01221</name>
</gene>
<dbReference type="EMBL" id="JAEVHI010000001">
    <property type="protein sequence ID" value="KAG5303274.1"/>
    <property type="molecule type" value="Genomic_DNA"/>
</dbReference>
<dbReference type="Proteomes" id="UP000670092">
    <property type="component" value="Unassembled WGS sequence"/>
</dbReference>
<proteinExistence type="predicted"/>